<proteinExistence type="predicted"/>
<feature type="region of interest" description="Disordered" evidence="1">
    <location>
        <begin position="71"/>
        <end position="93"/>
    </location>
</feature>
<keyword evidence="3" id="KW-1185">Reference proteome</keyword>
<dbReference type="EMBL" id="CP137744">
    <property type="protein sequence ID" value="WOZ75670.1"/>
    <property type="molecule type" value="Genomic_DNA"/>
</dbReference>
<gene>
    <name evidence="2" type="ORF">Q8Y70_13695</name>
</gene>
<dbReference type="InterPro" id="IPR010064">
    <property type="entry name" value="HK97-gp10_tail"/>
</dbReference>
<protein>
    <submittedName>
        <fullName evidence="2">HK97 gp10 family phage protein</fullName>
    </submittedName>
</protein>
<accession>A0ABZ0MJL9</accession>
<sequence>MIDTKLDFSGLLDLSSDLAALSKAENRKVMRDATRAGATVFKDEVVKRAPVRTGKMKKNIVVLTQRDRNGDISSGVHVRGRNPRTGNSDNSMKASNSRNAFYWRFVELGTSNMAAVPFIRPAYDARLDDATRAAFTRANQAIDEALSK</sequence>
<dbReference type="Pfam" id="PF04883">
    <property type="entry name" value="HK97-gp10_like"/>
    <property type="match status" value="1"/>
</dbReference>
<evidence type="ECO:0000313" key="3">
    <source>
        <dbReference type="Proteomes" id="UP001302368"/>
    </source>
</evidence>
<name>A0ABZ0MJL9_9ENTR</name>
<evidence type="ECO:0000256" key="1">
    <source>
        <dbReference type="SAM" id="MobiDB-lite"/>
    </source>
</evidence>
<feature type="compositionally biased region" description="Polar residues" evidence="1">
    <location>
        <begin position="84"/>
        <end position="93"/>
    </location>
</feature>
<dbReference type="Proteomes" id="UP001302368">
    <property type="component" value="Chromosome"/>
</dbReference>
<organism evidence="2 3">
    <name type="scientific">Kosakonia sacchari</name>
    <dbReference type="NCBI Taxonomy" id="1158459"/>
    <lineage>
        <taxon>Bacteria</taxon>
        <taxon>Pseudomonadati</taxon>
        <taxon>Pseudomonadota</taxon>
        <taxon>Gammaproteobacteria</taxon>
        <taxon>Enterobacterales</taxon>
        <taxon>Enterobacteriaceae</taxon>
        <taxon>Kosakonia</taxon>
    </lineage>
</organism>
<dbReference type="RefSeq" id="WP_305736332.1">
    <property type="nucleotide sequence ID" value="NZ_CP137744.1"/>
</dbReference>
<evidence type="ECO:0000313" key="2">
    <source>
        <dbReference type="EMBL" id="WOZ75670.1"/>
    </source>
</evidence>
<dbReference type="NCBIfam" id="TIGR01725">
    <property type="entry name" value="phge_HK97_gp10"/>
    <property type="match status" value="1"/>
</dbReference>
<reference evidence="2 3" key="1">
    <citation type="submission" date="2023-10" db="EMBL/GenBank/DDBJ databases">
        <title>Genome sequencing of the isolated polysaccharide-producing bacterium Kosakonia sacchari KS2022.</title>
        <authorList>
            <person name="Yi X."/>
        </authorList>
    </citation>
    <scope>NUCLEOTIDE SEQUENCE [LARGE SCALE GENOMIC DNA]</scope>
    <source>
        <strain evidence="2 3">KS2022</strain>
    </source>
</reference>